<organism evidence="3 4">
    <name type="scientific">Companilactobacillus suantsaicola</name>
    <dbReference type="NCBI Taxonomy" id="2487723"/>
    <lineage>
        <taxon>Bacteria</taxon>
        <taxon>Bacillati</taxon>
        <taxon>Bacillota</taxon>
        <taxon>Bacilli</taxon>
        <taxon>Lactobacillales</taxon>
        <taxon>Lactobacillaceae</taxon>
        <taxon>Companilactobacillus</taxon>
    </lineage>
</organism>
<gene>
    <name evidence="3" type="ORF">EGT49_07210</name>
</gene>
<evidence type="ECO:0000313" key="4">
    <source>
        <dbReference type="Proteomes" id="UP000298021"/>
    </source>
</evidence>
<reference evidence="3 4" key="1">
    <citation type="submission" date="2018-10" db="EMBL/GenBank/DDBJ databases">
        <title>Lactobacillus sp. R7 and Lactobacillus sp. R19 isolated from fermented mustard green product of Taiwan.</title>
        <authorList>
            <person name="Lin S.-T."/>
        </authorList>
    </citation>
    <scope>NUCLEOTIDE SEQUENCE [LARGE SCALE GENOMIC DNA]</scope>
    <source>
        <strain evidence="3 4">BCRC 81127</strain>
    </source>
</reference>
<evidence type="ECO:0000256" key="2">
    <source>
        <dbReference type="PIRSR" id="PIRSR006156-1"/>
    </source>
</evidence>
<dbReference type="Gene3D" id="3.30.2310.20">
    <property type="entry name" value="RelE-like"/>
    <property type="match status" value="1"/>
</dbReference>
<sequence>MILRYTPIFKRDFKRVRKKHYDLQFFQQVIDDLQEYDLSKLMRLYKDHALKGEWIGFRELHISNDWLLIYRVDGKKVTLVLTRTGKHDELF</sequence>
<dbReference type="InterPro" id="IPR007712">
    <property type="entry name" value="RelE/ParE_toxin"/>
</dbReference>
<proteinExistence type="predicted"/>
<dbReference type="GO" id="GO:0006402">
    <property type="term" value="P:mRNA catabolic process"/>
    <property type="evidence" value="ECO:0007669"/>
    <property type="project" value="TreeGrafter"/>
</dbReference>
<dbReference type="InterPro" id="IPR004386">
    <property type="entry name" value="Toxin_YafQ-like"/>
</dbReference>
<name>A0A4Z0JJ99_9LACO</name>
<dbReference type="InterPro" id="IPR035093">
    <property type="entry name" value="RelE/ParE_toxin_dom_sf"/>
</dbReference>
<dbReference type="OrthoDB" id="7030467at2"/>
<dbReference type="RefSeq" id="WP_135372920.1">
    <property type="nucleotide sequence ID" value="NZ_RKLY01000016.1"/>
</dbReference>
<dbReference type="SUPFAM" id="SSF143011">
    <property type="entry name" value="RelE-like"/>
    <property type="match status" value="1"/>
</dbReference>
<feature type="active site" description="Proton donor" evidence="2">
    <location>
        <position position="87"/>
    </location>
</feature>
<dbReference type="PIRSF" id="PIRSF006156">
    <property type="entry name" value="YafQ"/>
    <property type="match status" value="1"/>
</dbReference>
<protein>
    <submittedName>
        <fullName evidence="3">Type II toxin-antitoxin system YafQ family toxin</fullName>
    </submittedName>
</protein>
<keyword evidence="1" id="KW-1277">Toxin-antitoxin system</keyword>
<dbReference type="PANTHER" id="PTHR40588:SF1">
    <property type="entry name" value="MRNA INTERFERASE TOXIN YAFQ"/>
    <property type="match status" value="1"/>
</dbReference>
<dbReference type="GO" id="GO:0006415">
    <property type="term" value="P:translational termination"/>
    <property type="evidence" value="ECO:0007669"/>
    <property type="project" value="TreeGrafter"/>
</dbReference>
<dbReference type="NCBIfam" id="TIGR02385">
    <property type="entry name" value="RelE_StbE"/>
    <property type="match status" value="1"/>
</dbReference>
<evidence type="ECO:0000313" key="3">
    <source>
        <dbReference type="EMBL" id="TGD22970.1"/>
    </source>
</evidence>
<dbReference type="GO" id="GO:0004521">
    <property type="term" value="F:RNA endonuclease activity"/>
    <property type="evidence" value="ECO:0007669"/>
    <property type="project" value="TreeGrafter"/>
</dbReference>
<dbReference type="Pfam" id="PF15738">
    <property type="entry name" value="YafQ_toxin"/>
    <property type="match status" value="1"/>
</dbReference>
<dbReference type="AlphaFoldDB" id="A0A4Z0JJ99"/>
<comment type="caution">
    <text evidence="3">The sequence shown here is derived from an EMBL/GenBank/DDBJ whole genome shotgun (WGS) entry which is preliminary data.</text>
</comment>
<accession>A0A4Z0JJ99</accession>
<dbReference type="EMBL" id="RKLY01000016">
    <property type="protein sequence ID" value="TGD22970.1"/>
    <property type="molecule type" value="Genomic_DNA"/>
</dbReference>
<evidence type="ECO:0000256" key="1">
    <source>
        <dbReference type="ARBA" id="ARBA00022649"/>
    </source>
</evidence>
<dbReference type="PANTHER" id="PTHR40588">
    <property type="entry name" value="MRNA INTERFERASE TOXIN YAFQ"/>
    <property type="match status" value="1"/>
</dbReference>
<keyword evidence="4" id="KW-1185">Reference proteome</keyword>
<dbReference type="Proteomes" id="UP000298021">
    <property type="component" value="Unassembled WGS sequence"/>
</dbReference>